<dbReference type="PANTHER" id="PTHR46060">
    <property type="entry name" value="MARINER MOS1 TRANSPOSASE-LIKE PROTEIN"/>
    <property type="match status" value="1"/>
</dbReference>
<dbReference type="EMBL" id="BGZK01000419">
    <property type="protein sequence ID" value="GBP42485.1"/>
    <property type="molecule type" value="Genomic_DNA"/>
</dbReference>
<gene>
    <name evidence="1" type="ORF">EVAR_29288_1</name>
</gene>
<dbReference type="PANTHER" id="PTHR46060:SF1">
    <property type="entry name" value="MARINER MOS1 TRANSPOSASE-LIKE PROTEIN"/>
    <property type="match status" value="1"/>
</dbReference>
<keyword evidence="2" id="KW-1185">Reference proteome</keyword>
<dbReference type="AlphaFoldDB" id="A0A4C1VXC5"/>
<organism evidence="1 2">
    <name type="scientific">Eumeta variegata</name>
    <name type="common">Bagworm moth</name>
    <name type="synonym">Eumeta japonica</name>
    <dbReference type="NCBI Taxonomy" id="151549"/>
    <lineage>
        <taxon>Eukaryota</taxon>
        <taxon>Metazoa</taxon>
        <taxon>Ecdysozoa</taxon>
        <taxon>Arthropoda</taxon>
        <taxon>Hexapoda</taxon>
        <taxon>Insecta</taxon>
        <taxon>Pterygota</taxon>
        <taxon>Neoptera</taxon>
        <taxon>Endopterygota</taxon>
        <taxon>Lepidoptera</taxon>
        <taxon>Glossata</taxon>
        <taxon>Ditrysia</taxon>
        <taxon>Tineoidea</taxon>
        <taxon>Psychidae</taxon>
        <taxon>Oiketicinae</taxon>
        <taxon>Eumeta</taxon>
    </lineage>
</organism>
<dbReference type="Gene3D" id="3.30.420.10">
    <property type="entry name" value="Ribonuclease H-like superfamily/Ribonuclease H"/>
    <property type="match status" value="1"/>
</dbReference>
<proteinExistence type="predicted"/>
<name>A0A4C1VXC5_EUMVA</name>
<reference evidence="1 2" key="1">
    <citation type="journal article" date="2019" name="Commun. Biol.">
        <title>The bagworm genome reveals a unique fibroin gene that provides high tensile strength.</title>
        <authorList>
            <person name="Kono N."/>
            <person name="Nakamura H."/>
            <person name="Ohtoshi R."/>
            <person name="Tomita M."/>
            <person name="Numata K."/>
            <person name="Arakawa K."/>
        </authorList>
    </citation>
    <scope>NUCLEOTIDE SEQUENCE [LARGE SCALE GENOMIC DNA]</scope>
</reference>
<evidence type="ECO:0000313" key="2">
    <source>
        <dbReference type="Proteomes" id="UP000299102"/>
    </source>
</evidence>
<dbReference type="Proteomes" id="UP000299102">
    <property type="component" value="Unassembled WGS sequence"/>
</dbReference>
<protein>
    <submittedName>
        <fullName evidence="1">Mariner Mos1 transposase</fullName>
    </submittedName>
</protein>
<dbReference type="InterPro" id="IPR036397">
    <property type="entry name" value="RNaseH_sf"/>
</dbReference>
<evidence type="ECO:0000313" key="1">
    <source>
        <dbReference type="EMBL" id="GBP42485.1"/>
    </source>
</evidence>
<accession>A0A4C1VXC5</accession>
<comment type="caution">
    <text evidence="1">The sequence shown here is derived from an EMBL/GenBank/DDBJ whole genome shotgun (WGS) entry which is preliminary data.</text>
</comment>
<sequence length="112" mass="13075">MLLARHKKIVTDDEKRTYRDNPKIRNHGDYLATRQHPQQNRIFMEKKTPVVYLVRSAGCADPVKNYLKALDGEVLHRPPYSPDIASSDYHLFQSMAHALSEQRFTSYEDTKN</sequence>
<dbReference type="InterPro" id="IPR052709">
    <property type="entry name" value="Transposase-MT_Hybrid"/>
</dbReference>
<dbReference type="OrthoDB" id="616263at2759"/>
<dbReference type="GO" id="GO:0003676">
    <property type="term" value="F:nucleic acid binding"/>
    <property type="evidence" value="ECO:0007669"/>
    <property type="project" value="InterPro"/>
</dbReference>